<accession>A0AA43GSB3</accession>
<organism evidence="2 3">
    <name type="scientific">Chrysosporum bergii ANA360D</name>
    <dbReference type="NCBI Taxonomy" id="617107"/>
    <lineage>
        <taxon>Bacteria</taxon>
        <taxon>Bacillati</taxon>
        <taxon>Cyanobacteriota</taxon>
        <taxon>Cyanophyceae</taxon>
        <taxon>Nostocales</taxon>
        <taxon>Nodulariaceae</taxon>
        <taxon>Chrysosporum</taxon>
    </lineage>
</organism>
<protein>
    <submittedName>
        <fullName evidence="2">Uncharacterized protein</fullName>
    </submittedName>
</protein>
<evidence type="ECO:0000256" key="1">
    <source>
        <dbReference type="SAM" id="Phobius"/>
    </source>
</evidence>
<evidence type="ECO:0000313" key="2">
    <source>
        <dbReference type="EMBL" id="MDH6060848.1"/>
    </source>
</evidence>
<reference evidence="2 3" key="1">
    <citation type="journal article" date="2023" name="J. Phycol.">
        <title>Chrysosporum ovalisporum is synonymous with the true-branching cyanobacterium Umezakia natans (Nostocales/Aphanizomenonaceae).</title>
        <authorList>
            <person name="McGregor G.B."/>
            <person name="Sendall B.C."/>
            <person name="Niiyama Y."/>
            <person name="Tuji A."/>
            <person name="Willis A."/>
        </authorList>
    </citation>
    <scope>NUCLEOTIDE SEQUENCE [LARGE SCALE GENOMIC DNA]</scope>
    <source>
        <strain evidence="2 3">ANA360D</strain>
    </source>
</reference>
<keyword evidence="1" id="KW-0472">Membrane</keyword>
<name>A0AA43GSB3_9CYAN</name>
<proteinExistence type="predicted"/>
<dbReference type="RefSeq" id="WP_280654839.1">
    <property type="nucleotide sequence ID" value="NZ_JANQDH010000070.1"/>
</dbReference>
<evidence type="ECO:0000313" key="3">
    <source>
        <dbReference type="Proteomes" id="UP001159387"/>
    </source>
</evidence>
<dbReference type="Proteomes" id="UP001159387">
    <property type="component" value="Unassembled WGS sequence"/>
</dbReference>
<dbReference type="AlphaFoldDB" id="A0AA43GSB3"/>
<sequence>MSAAIGWELWNIYTVISHISIPPALNFIFWLERFAITAHLIEAVIAALYAATKQKTPIKYAIYTFFVGTVALIELFAVEENRIKKLT</sequence>
<dbReference type="EMBL" id="JANQDH010000070">
    <property type="protein sequence ID" value="MDH6060848.1"/>
    <property type="molecule type" value="Genomic_DNA"/>
</dbReference>
<keyword evidence="3" id="KW-1185">Reference proteome</keyword>
<keyword evidence="1" id="KW-1133">Transmembrane helix</keyword>
<gene>
    <name evidence="2" type="ORF">NWP17_10420</name>
</gene>
<comment type="caution">
    <text evidence="2">The sequence shown here is derived from an EMBL/GenBank/DDBJ whole genome shotgun (WGS) entry which is preliminary data.</text>
</comment>
<keyword evidence="1" id="KW-0812">Transmembrane</keyword>
<feature type="transmembrane region" description="Helical" evidence="1">
    <location>
        <begin position="60"/>
        <end position="78"/>
    </location>
</feature>